<sequence length="709" mass="78810">MKAATKIMLRKERRTPKPASQPAATRADNTHYTRPLRDQQPSQRTPSPDDVMWLSVLVWTATAVAGGAAQCPQHCRCDVLTSVFSSARLVTADCSYQNLDEVPSDQITPDTEALSLKGNLLKELSATPSFSPRLKELDVSSNRIKIIGRGVFGTNSSISYLNLAKNELSTIFSDTFVGLENLETLVLSDNRINYIEDGAFVMLNNLKGLNLDSNMIGSLYEEWFLGLRNLANLSLAHNIIHHVNRNVFRATDRLQRLVLSGNRINGIEPQGFAGLSQLQTLLLDNNLLAVIPNSALQTLGNLRVLRVDMNPINKLQAYSFSELSVKEISASRMSDLRIVDGFSFHNLYNLTTLLMEDNDKLDFIDPEAFTNTTKLAVLNLDNSHLRGLSRQLVDAMPSLRISLLNNPLVCDCNYFWVKQNRAKFVSPQNMSCAATRVLAEECGPQVVHISAANMSRKLGDPLTLECRALGVPIPKLHWILPDGTVLNATSNSVRLRLRNPGTLIFYHLKATDSGVYTCVAENKVATARTNVSLVVSGIDINLFPTGISANFVTLVWNGTARNSFPTYQILYRRQNEAENWSSVAVSSFVRSYTISQLAPDTTYRFCITFEDKQSGFYVNISCTLAKTQHATFMLQGIQNNKRSFNVLFTVVLSVFVVTLLALLVYKRRTIQHRLLYETPNEEKSSTPIASTSNIPMDNLYSPLISNAGS</sequence>
<dbReference type="PROSITE" id="PS51450">
    <property type="entry name" value="LRR"/>
    <property type="match status" value="3"/>
</dbReference>
<dbReference type="InterPro" id="IPR050328">
    <property type="entry name" value="Dev_Immune_Receptor"/>
</dbReference>
<dbReference type="Pfam" id="PF13927">
    <property type="entry name" value="Ig_3"/>
    <property type="match status" value="1"/>
</dbReference>
<dbReference type="InterPro" id="IPR026906">
    <property type="entry name" value="LRR_5"/>
</dbReference>
<keyword evidence="3" id="KW-0677">Repeat</keyword>
<dbReference type="InterPro" id="IPR003961">
    <property type="entry name" value="FN3_dom"/>
</dbReference>
<feature type="domain" description="Fibronectin type-III" evidence="9">
    <location>
        <begin position="538"/>
        <end position="630"/>
    </location>
</feature>
<protein>
    <recommendedName>
        <fullName evidence="12">Ig-like domain-containing protein</fullName>
    </recommendedName>
</protein>
<evidence type="ECO:0000313" key="10">
    <source>
        <dbReference type="EMBL" id="CAB3386358.1"/>
    </source>
</evidence>
<dbReference type="EMBL" id="CADEPI010000476">
    <property type="protein sequence ID" value="CAB3386358.1"/>
    <property type="molecule type" value="Genomic_DNA"/>
</dbReference>
<dbReference type="SUPFAM" id="SSF48726">
    <property type="entry name" value="Immunoglobulin"/>
    <property type="match status" value="1"/>
</dbReference>
<keyword evidence="5" id="KW-0393">Immunoglobulin domain</keyword>
<keyword evidence="7" id="KW-0472">Membrane</keyword>
<dbReference type="InterPro" id="IPR036179">
    <property type="entry name" value="Ig-like_dom_sf"/>
</dbReference>
<dbReference type="GO" id="GO:0005615">
    <property type="term" value="C:extracellular space"/>
    <property type="evidence" value="ECO:0007669"/>
    <property type="project" value="TreeGrafter"/>
</dbReference>
<dbReference type="Pfam" id="PF13306">
    <property type="entry name" value="LRR_5"/>
    <property type="match status" value="1"/>
</dbReference>
<dbReference type="InterPro" id="IPR003599">
    <property type="entry name" value="Ig_sub"/>
</dbReference>
<dbReference type="PROSITE" id="PS50835">
    <property type="entry name" value="IG_LIKE"/>
    <property type="match status" value="1"/>
</dbReference>
<dbReference type="InterPro" id="IPR003598">
    <property type="entry name" value="Ig_sub2"/>
</dbReference>
<dbReference type="AlphaFoldDB" id="A0A8S1DR78"/>
<dbReference type="SMART" id="SM00369">
    <property type="entry name" value="LRR_TYP"/>
    <property type="match status" value="8"/>
</dbReference>
<dbReference type="InterPro" id="IPR007110">
    <property type="entry name" value="Ig-like_dom"/>
</dbReference>
<proteinExistence type="predicted"/>
<dbReference type="Gene3D" id="2.60.40.10">
    <property type="entry name" value="Immunoglobulins"/>
    <property type="match status" value="2"/>
</dbReference>
<feature type="region of interest" description="Disordered" evidence="6">
    <location>
        <begin position="1"/>
        <end position="48"/>
    </location>
</feature>
<dbReference type="FunFam" id="2.60.40.10:FF:000032">
    <property type="entry name" value="palladin isoform X1"/>
    <property type="match status" value="1"/>
</dbReference>
<reference evidence="10 11" key="1">
    <citation type="submission" date="2020-04" db="EMBL/GenBank/DDBJ databases">
        <authorList>
            <person name="Alioto T."/>
            <person name="Alioto T."/>
            <person name="Gomez Garrido J."/>
        </authorList>
    </citation>
    <scope>NUCLEOTIDE SEQUENCE [LARGE SCALE GENOMIC DNA]</scope>
</reference>
<evidence type="ECO:0000256" key="6">
    <source>
        <dbReference type="SAM" id="MobiDB-lite"/>
    </source>
</evidence>
<evidence type="ECO:0000259" key="8">
    <source>
        <dbReference type="PROSITE" id="PS50835"/>
    </source>
</evidence>
<evidence type="ECO:0000256" key="5">
    <source>
        <dbReference type="ARBA" id="ARBA00023319"/>
    </source>
</evidence>
<evidence type="ECO:0000256" key="2">
    <source>
        <dbReference type="ARBA" id="ARBA00022729"/>
    </source>
</evidence>
<dbReference type="SUPFAM" id="SSF49265">
    <property type="entry name" value="Fibronectin type III"/>
    <property type="match status" value="1"/>
</dbReference>
<dbReference type="PANTHER" id="PTHR24373">
    <property type="entry name" value="SLIT RELATED LEUCINE-RICH REPEAT NEURONAL PROTEIN"/>
    <property type="match status" value="1"/>
</dbReference>
<keyword evidence="1" id="KW-0433">Leucine-rich repeat</keyword>
<keyword evidence="11" id="KW-1185">Reference proteome</keyword>
<dbReference type="InterPro" id="IPR036116">
    <property type="entry name" value="FN3_sf"/>
</dbReference>
<dbReference type="InterPro" id="IPR032675">
    <property type="entry name" value="LRR_dom_sf"/>
</dbReference>
<evidence type="ECO:0000259" key="9">
    <source>
        <dbReference type="PROSITE" id="PS50853"/>
    </source>
</evidence>
<accession>A0A8S1DR78</accession>
<dbReference type="InterPro" id="IPR003591">
    <property type="entry name" value="Leu-rich_rpt_typical-subtyp"/>
</dbReference>
<dbReference type="SUPFAM" id="SSF52058">
    <property type="entry name" value="L domain-like"/>
    <property type="match status" value="1"/>
</dbReference>
<evidence type="ECO:0000256" key="4">
    <source>
        <dbReference type="ARBA" id="ARBA00023157"/>
    </source>
</evidence>
<name>A0A8S1DR78_9INSE</name>
<evidence type="ECO:0000256" key="1">
    <source>
        <dbReference type="ARBA" id="ARBA00022614"/>
    </source>
</evidence>
<keyword evidence="7" id="KW-0812">Transmembrane</keyword>
<keyword evidence="2" id="KW-0732">Signal</keyword>
<evidence type="ECO:0000256" key="3">
    <source>
        <dbReference type="ARBA" id="ARBA00022737"/>
    </source>
</evidence>
<evidence type="ECO:0000313" key="11">
    <source>
        <dbReference type="Proteomes" id="UP000494165"/>
    </source>
</evidence>
<dbReference type="Proteomes" id="UP000494165">
    <property type="component" value="Unassembled WGS sequence"/>
</dbReference>
<dbReference type="PROSITE" id="PS50853">
    <property type="entry name" value="FN3"/>
    <property type="match status" value="1"/>
</dbReference>
<gene>
    <name evidence="10" type="ORF">CLODIP_2_CD12892</name>
</gene>
<evidence type="ECO:0000256" key="7">
    <source>
        <dbReference type="SAM" id="Phobius"/>
    </source>
</evidence>
<dbReference type="InterPro" id="IPR013783">
    <property type="entry name" value="Ig-like_fold"/>
</dbReference>
<dbReference type="PANTHER" id="PTHR24373:SF370">
    <property type="entry name" value="FISH-LIPS, ISOFORM E"/>
    <property type="match status" value="1"/>
</dbReference>
<dbReference type="Pfam" id="PF13855">
    <property type="entry name" value="LRR_8"/>
    <property type="match status" value="2"/>
</dbReference>
<dbReference type="SMART" id="SM00408">
    <property type="entry name" value="IGc2"/>
    <property type="match status" value="1"/>
</dbReference>
<dbReference type="GO" id="GO:0031012">
    <property type="term" value="C:extracellular matrix"/>
    <property type="evidence" value="ECO:0007669"/>
    <property type="project" value="TreeGrafter"/>
</dbReference>
<keyword evidence="4" id="KW-1015">Disulfide bond</keyword>
<comment type="caution">
    <text evidence="10">The sequence shown here is derived from an EMBL/GenBank/DDBJ whole genome shotgun (WGS) entry which is preliminary data.</text>
</comment>
<dbReference type="OrthoDB" id="676979at2759"/>
<keyword evidence="7" id="KW-1133">Transmembrane helix</keyword>
<dbReference type="SMART" id="SM00409">
    <property type="entry name" value="IG"/>
    <property type="match status" value="1"/>
</dbReference>
<evidence type="ECO:0008006" key="12">
    <source>
        <dbReference type="Google" id="ProtNLM"/>
    </source>
</evidence>
<dbReference type="InterPro" id="IPR001611">
    <property type="entry name" value="Leu-rich_rpt"/>
</dbReference>
<feature type="compositionally biased region" description="Basic and acidic residues" evidence="6">
    <location>
        <begin position="28"/>
        <end position="37"/>
    </location>
</feature>
<feature type="transmembrane region" description="Helical" evidence="7">
    <location>
        <begin position="644"/>
        <end position="665"/>
    </location>
</feature>
<dbReference type="Gene3D" id="3.80.10.10">
    <property type="entry name" value="Ribonuclease Inhibitor"/>
    <property type="match status" value="2"/>
</dbReference>
<organism evidence="10 11">
    <name type="scientific">Cloeon dipterum</name>
    <dbReference type="NCBI Taxonomy" id="197152"/>
    <lineage>
        <taxon>Eukaryota</taxon>
        <taxon>Metazoa</taxon>
        <taxon>Ecdysozoa</taxon>
        <taxon>Arthropoda</taxon>
        <taxon>Hexapoda</taxon>
        <taxon>Insecta</taxon>
        <taxon>Pterygota</taxon>
        <taxon>Palaeoptera</taxon>
        <taxon>Ephemeroptera</taxon>
        <taxon>Pisciforma</taxon>
        <taxon>Baetidae</taxon>
        <taxon>Cloeon</taxon>
    </lineage>
</organism>
<feature type="domain" description="Ig-like" evidence="8">
    <location>
        <begin position="444"/>
        <end position="536"/>
    </location>
</feature>
<dbReference type="CDD" id="cd00063">
    <property type="entry name" value="FN3"/>
    <property type="match status" value="1"/>
</dbReference>